<evidence type="ECO:0000313" key="6">
    <source>
        <dbReference type="EMBL" id="TGY53677.1"/>
    </source>
</evidence>
<feature type="transmembrane region" description="Helical" evidence="4">
    <location>
        <begin position="9"/>
        <end position="31"/>
    </location>
</feature>
<protein>
    <submittedName>
        <fullName evidence="6">Sugar ABC transporter substrate-binding protein</fullName>
    </submittedName>
</protein>
<dbReference type="PANTHER" id="PTHR46847:SF1">
    <property type="entry name" value="D-ALLOSE-BINDING PERIPLASMIC PROTEIN-RELATED"/>
    <property type="match status" value="1"/>
</dbReference>
<dbReference type="SUPFAM" id="SSF53822">
    <property type="entry name" value="Periplasmic binding protein-like I"/>
    <property type="match status" value="1"/>
</dbReference>
<dbReference type="Pfam" id="PF13407">
    <property type="entry name" value="Peripla_BP_4"/>
    <property type="match status" value="1"/>
</dbReference>
<dbReference type="Gene3D" id="3.40.50.2300">
    <property type="match status" value="2"/>
</dbReference>
<evidence type="ECO:0000256" key="4">
    <source>
        <dbReference type="SAM" id="Phobius"/>
    </source>
</evidence>
<evidence type="ECO:0000256" key="2">
    <source>
        <dbReference type="ARBA" id="ARBA00007639"/>
    </source>
</evidence>
<keyword evidence="4" id="KW-0472">Membrane</keyword>
<dbReference type="GO" id="GO:0030313">
    <property type="term" value="C:cell envelope"/>
    <property type="evidence" value="ECO:0007669"/>
    <property type="project" value="UniProtKB-SubCell"/>
</dbReference>
<proteinExistence type="inferred from homology"/>
<comment type="caution">
    <text evidence="6">The sequence shown here is derived from an EMBL/GenBank/DDBJ whole genome shotgun (WGS) entry which is preliminary data.</text>
</comment>
<keyword evidence="4" id="KW-0812">Transmembrane</keyword>
<sequence>MLLKIDRRLIVTVLLMTGLIFLIWLASLFMVKSPQKIGATYMTLNNSFYQAINEELKKATDLKGDILYTRDPALDVDKQCQQIEEFIEKKVSVIVINPVDGENKKIQQALRRAHEKKIKIIAVDSQLSDSSYIDSSIVSDNFRAGKLSAQYLMKHERAANILVLRHWNALSVKERYAGFLATLDSTKYQVTQNVETLGQTDIALKQTLKTLQQGNKKFDAIMALDDQSAIGALAALDSLALKDSIPVYGIDGSSDMKKLLLSDPNAKATVAQSPIALGKKVVQTCYQLFDQRKVKKEIIVPVYLLTKDNIKNYDVSGWQ</sequence>
<feature type="domain" description="Periplasmic binding protein" evidence="5">
    <location>
        <begin position="41"/>
        <end position="290"/>
    </location>
</feature>
<dbReference type="InterPro" id="IPR025997">
    <property type="entry name" value="SBP_2_dom"/>
</dbReference>
<evidence type="ECO:0000259" key="5">
    <source>
        <dbReference type="Pfam" id="PF13407"/>
    </source>
</evidence>
<organism evidence="6 7">
    <name type="scientific">Ligilactobacillus murinus</name>
    <dbReference type="NCBI Taxonomy" id="1622"/>
    <lineage>
        <taxon>Bacteria</taxon>
        <taxon>Bacillati</taxon>
        <taxon>Bacillota</taxon>
        <taxon>Bacilli</taxon>
        <taxon>Lactobacillales</taxon>
        <taxon>Lactobacillaceae</taxon>
        <taxon>Ligilactobacillus</taxon>
    </lineage>
</organism>
<dbReference type="EMBL" id="SRYK01000057">
    <property type="protein sequence ID" value="TGY53677.1"/>
    <property type="molecule type" value="Genomic_DNA"/>
</dbReference>
<dbReference type="Proteomes" id="UP000306855">
    <property type="component" value="Unassembled WGS sequence"/>
</dbReference>
<accession>A0A4S2EDA2</accession>
<dbReference type="PANTHER" id="PTHR46847">
    <property type="entry name" value="D-ALLOSE-BINDING PERIPLASMIC PROTEIN-RELATED"/>
    <property type="match status" value="1"/>
</dbReference>
<reference evidence="6 7" key="1">
    <citation type="submission" date="2019-04" db="EMBL/GenBank/DDBJ databases">
        <title>Microbes associate with the intestines of laboratory mice.</title>
        <authorList>
            <person name="Navarre W."/>
            <person name="Wong E."/>
            <person name="Huang K."/>
            <person name="Tropini C."/>
            <person name="Ng K."/>
            <person name="Yu B."/>
        </authorList>
    </citation>
    <scope>NUCLEOTIDE SEQUENCE [LARGE SCALE GENOMIC DNA]</scope>
    <source>
        <strain evidence="6 7">NM26_J9</strain>
    </source>
</reference>
<dbReference type="GO" id="GO:0030246">
    <property type="term" value="F:carbohydrate binding"/>
    <property type="evidence" value="ECO:0007669"/>
    <property type="project" value="UniProtKB-ARBA"/>
</dbReference>
<dbReference type="AlphaFoldDB" id="A0A4S2EDA2"/>
<comment type="similarity">
    <text evidence="2">Belongs to the bacterial solute-binding protein 2 family.</text>
</comment>
<gene>
    <name evidence="6" type="ORF">E5340_09245</name>
</gene>
<dbReference type="InterPro" id="IPR028082">
    <property type="entry name" value="Peripla_BP_I"/>
</dbReference>
<keyword evidence="4" id="KW-1133">Transmembrane helix</keyword>
<name>A0A4S2EDA2_9LACO</name>
<evidence type="ECO:0000313" key="7">
    <source>
        <dbReference type="Proteomes" id="UP000306855"/>
    </source>
</evidence>
<evidence type="ECO:0000256" key="1">
    <source>
        <dbReference type="ARBA" id="ARBA00004196"/>
    </source>
</evidence>
<dbReference type="RefSeq" id="WP_135942365.1">
    <property type="nucleotide sequence ID" value="NZ_SRYK01000057.1"/>
</dbReference>
<keyword evidence="3" id="KW-0732">Signal</keyword>
<evidence type="ECO:0000256" key="3">
    <source>
        <dbReference type="ARBA" id="ARBA00022729"/>
    </source>
</evidence>
<comment type="subcellular location">
    <subcellularLocation>
        <location evidence="1">Cell envelope</location>
    </subcellularLocation>
</comment>